<dbReference type="InterPro" id="IPR007219">
    <property type="entry name" value="XnlR_reg_dom"/>
</dbReference>
<name>A0AA48I3B6_9TREE</name>
<dbReference type="InterPro" id="IPR011765">
    <property type="entry name" value="Pept_M16_N"/>
</dbReference>
<dbReference type="RefSeq" id="XP_060455739.1">
    <property type="nucleotide sequence ID" value="XM_060599002.1"/>
</dbReference>
<keyword evidence="5" id="KW-0862">Zinc</keyword>
<evidence type="ECO:0000256" key="1">
    <source>
        <dbReference type="ARBA" id="ARBA00007261"/>
    </source>
</evidence>
<dbReference type="GO" id="GO:0005829">
    <property type="term" value="C:cytosol"/>
    <property type="evidence" value="ECO:0007669"/>
    <property type="project" value="TreeGrafter"/>
</dbReference>
<dbReference type="GO" id="GO:0003677">
    <property type="term" value="F:DNA binding"/>
    <property type="evidence" value="ECO:0007669"/>
    <property type="project" value="InterPro"/>
</dbReference>
<dbReference type="InterPro" id="IPR007863">
    <property type="entry name" value="Peptidase_M16_C"/>
</dbReference>
<dbReference type="Pfam" id="PF04082">
    <property type="entry name" value="Fungal_trans"/>
    <property type="match status" value="1"/>
</dbReference>
<keyword evidence="2" id="KW-0645">Protease</keyword>
<feature type="region of interest" description="Disordered" evidence="9">
    <location>
        <begin position="1"/>
        <end position="22"/>
    </location>
</feature>
<sequence length="2064" mass="230032">MPRDVGYGYEQKPDIPQSGSGYPYHVGASIGPSAPYYYSNEYNYSSYNLDEGPDGAGDRPPPLKRGDACLYCRKRRIRCSATKPSCHHCTKLNRDCVYDVGKPVSRVRKLENRIQELEQHLAQAHAAVADANGRAAHAHAQAQVHPSVRPPMPMGVVDVNNGMHMSYNATQSQGPPGPPPPHGPPGPPGPPGGSAVRPEGPSPPAQSTMAYSFPPGTIDKSTVDITVLDNFQPAPGMRTMASRVGQTVPTYAPLQPVHLPPIPGPQPDHPNHPMPTRPPQQPQPSQSQMPGQRRPTDFDWDTLDPEFMSMQPQFGYSQSTAGGGPSGSQAKAERLSPPQPGPATSPYQQYNQATVAHAGVLTANHNHAYMSAAAQDITGRVSGAFIEETEDDESPGASTLPREWTDFDLVGGWYDPNDLPKQARDELLNQFFSSNKTRLSRGYNIPRFKAALDMAPTKRPHPCLVYAMYALVALFSPAPKLKRLEDHFYQIASAQLTNAVKAVDRPFDATRAATILTVYNYSQAYYQAAAMMIGQAARLAFSCGLHQIPSSVFQPSRIPTDPNRGRLLGVMRSRAWLLFPPKDSIELGERIWAFWNIYIVDRTGAIGSQQPASIPDYEVRTPFPKPLYEYELGLTTHKDDYTLNSGDDDVNPPPEMPSDMDAYSTILYIRSLALLERASKLMYLPVERDSPVYDHLTPSSIASDMSGTGSATFEPRHEIPEMTSVSPSSDIDDYLNYQNYAAENMPMRQMAAAAAAKSRMRCARLRTPKAYGKVHAALLRLEADLPPDHRTPWGKWDGRLGAWLYNNPSREWSTVTFLRGCAWMFLFDVYSYQAENPAAVAVARRLAHTIKALFPQGLASDFDVFISIVWFFISNILIRETKRLQAIGDSAGAADIEADFNIVLEALKVYGKRHDIARIQVRRAEGMRQATLDEMEFMKGDGYDNDHRGRVVVDATTPSLISRRASTAAATLSRTPDLPPPSVPLWRLAEQSPSMTVPIPSLDFPPPPPIPTATGKVDIKLPPTEDREHRYLTLPNGLEVIIVSDPKSDKAAASMDVGVGHLSDPVDLAGCAHFCEHLMFMGTKTFPSENEYSSYLSAHNGQSNAWTAMCNTNYYFDVAPDALEGALDRFSGFFTEPLFSEDCTEREIKAVNSEHQKNIQHDRWRAFQLEKSLSKPGHVYGKFGTGNLKTLWEEPRADGRDPRQQLIEWWKKEYCARRMKLAVAGREDLDTLERMVRERFDRVPVRTEGAPATGPDGVRVTFEDHPYGPEERGLVTFAKSVRDVRGLEIVVPVPDLHHLSHIKPFNFMGHFIGHEGRGSLLSYLKQQGWCNQLSAGASHDGNGFGFFKVTMQLTPQGLEAWRDVVLAVFKYFDLLRASPPSETAFKEISQLANISFKYADRGETRDYVTLLAGWMQQPVERDQIVSSNWLLGEWDAELMTEAFQLLDPRQCTVSILSKELPKDVPATYDLKEAVYGTEYHRERLTEAFLAEATTGEPIPALHLPDPNRFIPEDLSVEKRNVEKPTIRPELLRDNELSRLWHKHDDRFWLPKTNVHLELRSPLMEATPRTAVLTRLLCDAFTDSITEDIYDAELAELSFHLWYSGDSMGVLIGGFSDKLPLLTETMLTKLMNFTVDPNRFDKLVYQAKMQWSNFPLAEPYQVAHYWSTYVTAQRVWSPEEKLKELDHISADDVQAFSREVFQRLYLETLVHGNLSAENAKSLQDTLERIISARALAPAEHNDRRTLLLPEKSLSVWELPVKNPAEPNNCVVYCLYTGEVTNPVARARLMLLGQIVQEPAFNQLRTKEQLGYITMAQATSTGLRVIVQSERDPVYVETRIESFLTSIKDTITNMSDEEFDRHRQALIHKKEEQPKNLGEESRRFWSRITDKYYEFGKRATDIAQLRKTTKQDVLDMYLSAIDPSSSTRSKLSVHLRSQVKPGSKATLDPAAAQALLAAFGKHGVTVDQAAVGALLATKPAPEELQTFANKAVEAANVSEEAKTELDGLIVALAAQPNGTGSVSGTEEAEPQLSAGNVYISDVHQFKALMTPNKAAVPLEPLAVSKL</sequence>
<evidence type="ECO:0000259" key="10">
    <source>
        <dbReference type="PROSITE" id="PS50048"/>
    </source>
</evidence>
<dbReference type="PROSITE" id="PS00463">
    <property type="entry name" value="ZN2_CY6_FUNGAL_1"/>
    <property type="match status" value="1"/>
</dbReference>
<evidence type="ECO:0000256" key="8">
    <source>
        <dbReference type="SAM" id="Coils"/>
    </source>
</evidence>
<dbReference type="GO" id="GO:0005739">
    <property type="term" value="C:mitochondrion"/>
    <property type="evidence" value="ECO:0007669"/>
    <property type="project" value="TreeGrafter"/>
</dbReference>
<dbReference type="FunFam" id="3.30.830.10:FF:000004">
    <property type="entry name" value="Putative insulin-degrading enzyme"/>
    <property type="match status" value="1"/>
</dbReference>
<feature type="domain" description="Zn(2)-C6 fungal-type" evidence="10">
    <location>
        <begin position="68"/>
        <end position="98"/>
    </location>
</feature>
<dbReference type="EMBL" id="AP028214">
    <property type="protein sequence ID" value="BEI90474.1"/>
    <property type="molecule type" value="Genomic_DNA"/>
</dbReference>
<dbReference type="Gene3D" id="3.30.830.10">
    <property type="entry name" value="Metalloenzyme, LuxS/M16 peptidase-like"/>
    <property type="match status" value="4"/>
</dbReference>
<keyword evidence="7" id="KW-0539">Nucleus</keyword>
<evidence type="ECO:0000256" key="4">
    <source>
        <dbReference type="ARBA" id="ARBA00022801"/>
    </source>
</evidence>
<dbReference type="GO" id="GO:0006351">
    <property type="term" value="P:DNA-templated transcription"/>
    <property type="evidence" value="ECO:0007669"/>
    <property type="project" value="InterPro"/>
</dbReference>
<dbReference type="Pfam" id="PF00675">
    <property type="entry name" value="Peptidase_M16"/>
    <property type="match status" value="1"/>
</dbReference>
<dbReference type="FunFam" id="3.30.830.10:FF:000005">
    <property type="entry name" value="nardilysin isoform X1"/>
    <property type="match status" value="1"/>
</dbReference>
<feature type="compositionally biased region" description="Low complexity" evidence="9">
    <location>
        <begin position="283"/>
        <end position="293"/>
    </location>
</feature>
<dbReference type="InterPro" id="IPR032632">
    <property type="entry name" value="Peptidase_M16_M"/>
</dbReference>
<dbReference type="PANTHER" id="PTHR43690">
    <property type="entry name" value="NARDILYSIN"/>
    <property type="match status" value="1"/>
</dbReference>
<evidence type="ECO:0000313" key="11">
    <source>
        <dbReference type="EMBL" id="BEI90474.1"/>
    </source>
</evidence>
<feature type="compositionally biased region" description="Polar residues" evidence="9">
    <location>
        <begin position="310"/>
        <end position="320"/>
    </location>
</feature>
<dbReference type="PROSITE" id="PS50048">
    <property type="entry name" value="ZN2_CY6_FUNGAL_2"/>
    <property type="match status" value="1"/>
</dbReference>
<dbReference type="SUPFAM" id="SSF57701">
    <property type="entry name" value="Zn2/Cys6 DNA-binding domain"/>
    <property type="match status" value="1"/>
</dbReference>
<evidence type="ECO:0000256" key="3">
    <source>
        <dbReference type="ARBA" id="ARBA00022723"/>
    </source>
</evidence>
<dbReference type="PANTHER" id="PTHR43690:SF18">
    <property type="entry name" value="INSULIN-DEGRADING ENZYME-RELATED"/>
    <property type="match status" value="1"/>
</dbReference>
<keyword evidence="6" id="KW-0482">Metalloprotease</keyword>
<feature type="compositionally biased region" description="Pro residues" evidence="9">
    <location>
        <begin position="258"/>
        <end position="282"/>
    </location>
</feature>
<evidence type="ECO:0000256" key="9">
    <source>
        <dbReference type="SAM" id="MobiDB-lite"/>
    </source>
</evidence>
<dbReference type="GO" id="GO:0051603">
    <property type="term" value="P:proteolysis involved in protein catabolic process"/>
    <property type="evidence" value="ECO:0007669"/>
    <property type="project" value="TreeGrafter"/>
</dbReference>
<dbReference type="Pfam" id="PF16187">
    <property type="entry name" value="Peptidase_M16_M"/>
    <property type="match status" value="1"/>
</dbReference>
<dbReference type="Proteomes" id="UP001233271">
    <property type="component" value="Chromosome 3"/>
</dbReference>
<dbReference type="Pfam" id="PF05193">
    <property type="entry name" value="Peptidase_M16_C"/>
    <property type="match status" value="1"/>
</dbReference>
<dbReference type="SMART" id="SM00066">
    <property type="entry name" value="GAL4"/>
    <property type="match status" value="1"/>
</dbReference>
<dbReference type="CDD" id="cd00067">
    <property type="entry name" value="GAL4"/>
    <property type="match status" value="1"/>
</dbReference>
<dbReference type="InterPro" id="IPR050626">
    <property type="entry name" value="Peptidase_M16"/>
</dbReference>
<dbReference type="SMART" id="SM00906">
    <property type="entry name" value="Fungal_trans"/>
    <property type="match status" value="1"/>
</dbReference>
<proteinExistence type="inferred from homology"/>
<keyword evidence="8" id="KW-0175">Coiled coil</keyword>
<keyword evidence="4" id="KW-0378">Hydrolase</keyword>
<feature type="region of interest" description="Disordered" evidence="9">
    <location>
        <begin position="165"/>
        <end position="216"/>
    </location>
</feature>
<gene>
    <name evidence="11" type="primary">STE23</name>
    <name evidence="11" type="ORF">CcaverHIS019_0305440</name>
</gene>
<dbReference type="Gene3D" id="4.10.240.10">
    <property type="entry name" value="Zn(2)-C6 fungal-type DNA-binding domain"/>
    <property type="match status" value="1"/>
</dbReference>
<dbReference type="GeneID" id="85494344"/>
<evidence type="ECO:0000256" key="5">
    <source>
        <dbReference type="ARBA" id="ARBA00022833"/>
    </source>
</evidence>
<keyword evidence="3" id="KW-0479">Metal-binding</keyword>
<evidence type="ECO:0000256" key="2">
    <source>
        <dbReference type="ARBA" id="ARBA00022670"/>
    </source>
</evidence>
<dbReference type="InterPro" id="IPR054734">
    <property type="entry name" value="PqqF-like_C_4"/>
</dbReference>
<feature type="region of interest" description="Disordered" evidence="9">
    <location>
        <begin position="252"/>
        <end position="347"/>
    </location>
</feature>
<feature type="compositionally biased region" description="Pro residues" evidence="9">
    <location>
        <begin position="175"/>
        <end position="191"/>
    </location>
</feature>
<dbReference type="GO" id="GO:0004222">
    <property type="term" value="F:metalloendopeptidase activity"/>
    <property type="evidence" value="ECO:0007669"/>
    <property type="project" value="InterPro"/>
</dbReference>
<dbReference type="KEGG" id="ccac:CcaHIS019_0305440"/>
<dbReference type="Pfam" id="PF00172">
    <property type="entry name" value="Zn_clus"/>
    <property type="match status" value="1"/>
</dbReference>
<dbReference type="GO" id="GO:0008270">
    <property type="term" value="F:zinc ion binding"/>
    <property type="evidence" value="ECO:0007669"/>
    <property type="project" value="InterPro"/>
</dbReference>
<dbReference type="GO" id="GO:0000981">
    <property type="term" value="F:DNA-binding transcription factor activity, RNA polymerase II-specific"/>
    <property type="evidence" value="ECO:0007669"/>
    <property type="project" value="InterPro"/>
</dbReference>
<organism evidence="11 12">
    <name type="scientific">Cutaneotrichosporon cavernicola</name>
    <dbReference type="NCBI Taxonomy" id="279322"/>
    <lineage>
        <taxon>Eukaryota</taxon>
        <taxon>Fungi</taxon>
        <taxon>Dikarya</taxon>
        <taxon>Basidiomycota</taxon>
        <taxon>Agaricomycotina</taxon>
        <taxon>Tremellomycetes</taxon>
        <taxon>Trichosporonales</taxon>
        <taxon>Trichosporonaceae</taxon>
        <taxon>Cutaneotrichosporon</taxon>
    </lineage>
</organism>
<dbReference type="SUPFAM" id="SSF63411">
    <property type="entry name" value="LuxS/MPP-like metallohydrolase"/>
    <property type="match status" value="4"/>
</dbReference>
<dbReference type="FunFam" id="3.30.830.10:FF:000003">
    <property type="entry name" value="Insulin-degrading enzyme"/>
    <property type="match status" value="1"/>
</dbReference>
<accession>A0AA48I3B6</accession>
<evidence type="ECO:0000256" key="6">
    <source>
        <dbReference type="ARBA" id="ARBA00023049"/>
    </source>
</evidence>
<dbReference type="PROSITE" id="PS00143">
    <property type="entry name" value="INSULINASE"/>
    <property type="match status" value="1"/>
</dbReference>
<dbReference type="CDD" id="cd12148">
    <property type="entry name" value="fungal_TF_MHR"/>
    <property type="match status" value="1"/>
</dbReference>
<protein>
    <recommendedName>
        <fullName evidence="10">Zn(2)-C6 fungal-type domain-containing protein</fullName>
    </recommendedName>
</protein>
<comment type="similarity">
    <text evidence="1">Belongs to the peptidase M16 family.</text>
</comment>
<keyword evidence="12" id="KW-1185">Reference proteome</keyword>
<evidence type="ECO:0000313" key="12">
    <source>
        <dbReference type="Proteomes" id="UP001233271"/>
    </source>
</evidence>
<dbReference type="InterPro" id="IPR001138">
    <property type="entry name" value="Zn2Cys6_DnaBD"/>
</dbReference>
<evidence type="ECO:0000256" key="7">
    <source>
        <dbReference type="ARBA" id="ARBA00023242"/>
    </source>
</evidence>
<dbReference type="InterPro" id="IPR001431">
    <property type="entry name" value="Pept_M16_Zn_BS"/>
</dbReference>
<reference evidence="11" key="1">
    <citation type="journal article" date="2023" name="BMC Genomics">
        <title>Chromosome-level genome assemblies of Cutaneotrichosporon spp. (Trichosporonales, Basidiomycota) reveal imbalanced evolution between nucleotide sequences and chromosome synteny.</title>
        <authorList>
            <person name="Kobayashi Y."/>
            <person name="Kayamori A."/>
            <person name="Aoki K."/>
            <person name="Shiwa Y."/>
            <person name="Matsutani M."/>
            <person name="Fujita N."/>
            <person name="Sugita T."/>
            <person name="Iwasaki W."/>
            <person name="Tanaka N."/>
            <person name="Takashima M."/>
        </authorList>
    </citation>
    <scope>NUCLEOTIDE SEQUENCE</scope>
    <source>
        <strain evidence="11">HIS019</strain>
    </source>
</reference>
<dbReference type="GO" id="GO:0043171">
    <property type="term" value="P:peptide catabolic process"/>
    <property type="evidence" value="ECO:0007669"/>
    <property type="project" value="TreeGrafter"/>
</dbReference>
<dbReference type="InterPro" id="IPR036864">
    <property type="entry name" value="Zn2-C6_fun-type_DNA-bd_sf"/>
</dbReference>
<dbReference type="InterPro" id="IPR011249">
    <property type="entry name" value="Metalloenz_LuxS/M16"/>
</dbReference>
<dbReference type="Pfam" id="PF22456">
    <property type="entry name" value="PqqF-like_C_4"/>
    <property type="match status" value="1"/>
</dbReference>
<feature type="coiled-coil region" evidence="8">
    <location>
        <begin position="107"/>
        <end position="134"/>
    </location>
</feature>